<dbReference type="EMBL" id="CP018866">
    <property type="protein sequence ID" value="AST94328.1"/>
    <property type="molecule type" value="Genomic_DNA"/>
</dbReference>
<keyword evidence="3" id="KW-1133">Transmembrane helix</keyword>
<organism evidence="5 6">
    <name type="scientific">Sutcliffiella cohnii</name>
    <dbReference type="NCBI Taxonomy" id="33932"/>
    <lineage>
        <taxon>Bacteria</taxon>
        <taxon>Bacillati</taxon>
        <taxon>Bacillota</taxon>
        <taxon>Bacilli</taxon>
        <taxon>Bacillales</taxon>
        <taxon>Bacillaceae</taxon>
        <taxon>Sutcliffiella</taxon>
    </lineage>
</organism>
<evidence type="ECO:0000313" key="6">
    <source>
        <dbReference type="Proteomes" id="UP000215224"/>
    </source>
</evidence>
<sequence length="302" mass="32796">MLTLATATWGSAFIAGKYAVVSFEPATVAFLRFLGAAIILFPIMWTVEKNRPKRTKKDYLLFAILGLTGIAIYNICFFLASKHAPVIKSSLFIAANPILIVLLSSIFLKEKLTKNHIIGMVIALTGVSFIITEGDFASLIQLGFEPIDLILLGAVISWALYSVVGKVVLAKFSSISSTTYAVGFGTLFLLPFAIYETSWADIQSASLTAWLSIGHMSVFVTVISFVMYYYGIKEVGAAKSSIFINVMPLSAVIMATIILGETFTLFHAIGATFVIIGVYVAMRVKKDKTNKGNRLSTKKIGA</sequence>
<keyword evidence="3" id="KW-0812">Transmembrane</keyword>
<dbReference type="Gene3D" id="1.10.3730.20">
    <property type="match status" value="1"/>
</dbReference>
<feature type="transmembrane region" description="Helical" evidence="3">
    <location>
        <begin position="150"/>
        <end position="170"/>
    </location>
</feature>
<dbReference type="SUPFAM" id="SSF103481">
    <property type="entry name" value="Multidrug resistance efflux transporter EmrE"/>
    <property type="match status" value="2"/>
</dbReference>
<feature type="transmembrane region" description="Helical" evidence="3">
    <location>
        <begin position="59"/>
        <end position="80"/>
    </location>
</feature>
<dbReference type="AlphaFoldDB" id="A0A223KYA6"/>
<comment type="subcellular location">
    <subcellularLocation>
        <location evidence="1">Endomembrane system</location>
        <topology evidence="1">Multi-pass membrane protein</topology>
    </subcellularLocation>
</comment>
<keyword evidence="3" id="KW-0472">Membrane</keyword>
<protein>
    <submittedName>
        <fullName evidence="5">EamA family transporter</fullName>
    </submittedName>
</protein>
<dbReference type="InterPro" id="IPR000620">
    <property type="entry name" value="EamA_dom"/>
</dbReference>
<dbReference type="Proteomes" id="UP000215224">
    <property type="component" value="Chromosome"/>
</dbReference>
<keyword evidence="6" id="KW-1185">Reference proteome</keyword>
<comment type="similarity">
    <text evidence="2">Belongs to the EamA transporter family.</text>
</comment>
<feature type="domain" description="EamA" evidence="4">
    <location>
        <begin position="148"/>
        <end position="281"/>
    </location>
</feature>
<dbReference type="GO" id="GO:0016020">
    <property type="term" value="C:membrane"/>
    <property type="evidence" value="ECO:0007669"/>
    <property type="project" value="InterPro"/>
</dbReference>
<dbReference type="InterPro" id="IPR037185">
    <property type="entry name" value="EmrE-like"/>
</dbReference>
<name>A0A223KYA6_9BACI</name>
<feature type="transmembrane region" description="Helical" evidence="3">
    <location>
        <begin position="177"/>
        <end position="195"/>
    </location>
</feature>
<dbReference type="RefSeq" id="WP_066411110.1">
    <property type="nucleotide sequence ID" value="NZ_CP018866.1"/>
</dbReference>
<dbReference type="Pfam" id="PF00892">
    <property type="entry name" value="EamA"/>
    <property type="match status" value="2"/>
</dbReference>
<dbReference type="KEGG" id="bcoh:BC6307_11630"/>
<accession>A0A223KYA6</accession>
<dbReference type="STRING" id="1314751.GCA_001591425_00201"/>
<feature type="transmembrane region" description="Helical" evidence="3">
    <location>
        <begin position="86"/>
        <end position="108"/>
    </location>
</feature>
<feature type="transmembrane region" description="Helical" evidence="3">
    <location>
        <begin position="265"/>
        <end position="284"/>
    </location>
</feature>
<feature type="transmembrane region" description="Helical" evidence="3">
    <location>
        <begin position="207"/>
        <end position="230"/>
    </location>
</feature>
<feature type="domain" description="EamA" evidence="4">
    <location>
        <begin position="3"/>
        <end position="131"/>
    </location>
</feature>
<feature type="transmembrane region" description="Helical" evidence="3">
    <location>
        <begin position="120"/>
        <end position="144"/>
    </location>
</feature>
<dbReference type="PANTHER" id="PTHR12715">
    <property type="entry name" value="TRANSPORTER, DRUG/METABOLITE EXPORTER FAMILY"/>
    <property type="match status" value="1"/>
</dbReference>
<gene>
    <name evidence="5" type="ORF">BC6307_11630</name>
</gene>
<evidence type="ECO:0000256" key="3">
    <source>
        <dbReference type="SAM" id="Phobius"/>
    </source>
</evidence>
<evidence type="ECO:0000313" key="5">
    <source>
        <dbReference type="EMBL" id="AST94328.1"/>
    </source>
</evidence>
<feature type="transmembrane region" description="Helical" evidence="3">
    <location>
        <begin position="29"/>
        <end position="47"/>
    </location>
</feature>
<dbReference type="PANTHER" id="PTHR12715:SF4">
    <property type="entry name" value="EAMA DOMAIN-CONTAINING PROTEIN"/>
    <property type="match status" value="1"/>
</dbReference>
<evidence type="ECO:0000259" key="4">
    <source>
        <dbReference type="Pfam" id="PF00892"/>
    </source>
</evidence>
<reference evidence="5 6" key="1">
    <citation type="submission" date="2016-12" db="EMBL/GenBank/DDBJ databases">
        <title>The whole genome sequencing and assembly of Bacillus cohnii DSM 6307T strain.</title>
        <authorList>
            <person name="Lee Y.-J."/>
            <person name="Yi H."/>
            <person name="Bahn Y.-S."/>
            <person name="Kim J.F."/>
            <person name="Lee D.-W."/>
        </authorList>
    </citation>
    <scope>NUCLEOTIDE SEQUENCE [LARGE SCALE GENOMIC DNA]</scope>
    <source>
        <strain evidence="5 6">DSM 6307</strain>
    </source>
</reference>
<feature type="transmembrane region" description="Helical" evidence="3">
    <location>
        <begin position="242"/>
        <end position="259"/>
    </location>
</feature>
<dbReference type="InterPro" id="IPR052756">
    <property type="entry name" value="Alkyne_AA_exporter"/>
</dbReference>
<evidence type="ECO:0000256" key="1">
    <source>
        <dbReference type="ARBA" id="ARBA00004127"/>
    </source>
</evidence>
<evidence type="ECO:0000256" key="2">
    <source>
        <dbReference type="ARBA" id="ARBA00007362"/>
    </source>
</evidence>
<proteinExistence type="inferred from homology"/>